<dbReference type="Proteomes" id="UP000019678">
    <property type="component" value="Unassembled WGS sequence"/>
</dbReference>
<feature type="compositionally biased region" description="Pro residues" evidence="1">
    <location>
        <begin position="19"/>
        <end position="30"/>
    </location>
</feature>
<keyword evidence="4" id="KW-1185">Reference proteome</keyword>
<evidence type="ECO:0000313" key="4">
    <source>
        <dbReference type="Proteomes" id="UP000019678"/>
    </source>
</evidence>
<organism evidence="3 4">
    <name type="scientific">Chondromyces apiculatus DSM 436</name>
    <dbReference type="NCBI Taxonomy" id="1192034"/>
    <lineage>
        <taxon>Bacteria</taxon>
        <taxon>Pseudomonadati</taxon>
        <taxon>Myxococcota</taxon>
        <taxon>Polyangia</taxon>
        <taxon>Polyangiales</taxon>
        <taxon>Polyangiaceae</taxon>
        <taxon>Chondromyces</taxon>
    </lineage>
</organism>
<feature type="transmembrane region" description="Helical" evidence="2">
    <location>
        <begin position="36"/>
        <end position="56"/>
    </location>
</feature>
<feature type="compositionally biased region" description="Low complexity" evidence="1">
    <location>
        <begin position="61"/>
        <end position="88"/>
    </location>
</feature>
<sequence>MSYQQPHGYGPHWQAPGYGQPPHPPPPPPKKTNTRTILAIGCGGFWVLVTLIGVLGKRGADSTSASGTTTVAPSSSATPSTPPRRAAPAPGPSELPWLATVKENCAEYRDAPNDIKRSAIFNAHKSFVRAMKLTDVRGTLTTISTNQGGSDLTLKIEVGDDVEFTTEALFAPVKKGSQVYRAAAEMREGQCVVFSADKLEPSSMMEMSKVCDTEYFANFTSLKPCP</sequence>
<comment type="caution">
    <text evidence="3">The sequence shown here is derived from an EMBL/GenBank/DDBJ whole genome shotgun (WGS) entry which is preliminary data.</text>
</comment>
<keyword evidence="2" id="KW-0812">Transmembrane</keyword>
<dbReference type="RefSeq" id="WP_197041181.1">
    <property type="nucleotide sequence ID" value="NZ_ASRX01000019.1"/>
</dbReference>
<evidence type="ECO:0000313" key="3">
    <source>
        <dbReference type="EMBL" id="EYF05991.1"/>
    </source>
</evidence>
<keyword evidence="2" id="KW-0472">Membrane</keyword>
<protein>
    <submittedName>
        <fullName evidence="3">Uncharacterized protein</fullName>
    </submittedName>
</protein>
<feature type="region of interest" description="Disordered" evidence="1">
    <location>
        <begin position="59"/>
        <end position="95"/>
    </location>
</feature>
<dbReference type="AlphaFoldDB" id="A0A017TBK6"/>
<dbReference type="STRING" id="1192034.CAP_2450"/>
<proteinExistence type="predicted"/>
<reference evidence="3 4" key="1">
    <citation type="submission" date="2013-05" db="EMBL/GenBank/DDBJ databases">
        <title>Genome assembly of Chondromyces apiculatus DSM 436.</title>
        <authorList>
            <person name="Sharma G."/>
            <person name="Khatri I."/>
            <person name="Kaur C."/>
            <person name="Mayilraj S."/>
            <person name="Subramanian S."/>
        </authorList>
    </citation>
    <scope>NUCLEOTIDE SEQUENCE [LARGE SCALE GENOMIC DNA]</scope>
    <source>
        <strain evidence="3 4">DSM 436</strain>
    </source>
</reference>
<feature type="region of interest" description="Disordered" evidence="1">
    <location>
        <begin position="1"/>
        <end position="35"/>
    </location>
</feature>
<name>A0A017TBK6_9BACT</name>
<evidence type="ECO:0000256" key="2">
    <source>
        <dbReference type="SAM" id="Phobius"/>
    </source>
</evidence>
<evidence type="ECO:0000256" key="1">
    <source>
        <dbReference type="SAM" id="MobiDB-lite"/>
    </source>
</evidence>
<accession>A0A017TBK6</accession>
<keyword evidence="2" id="KW-1133">Transmembrane helix</keyword>
<gene>
    <name evidence="3" type="ORF">CAP_2450</name>
</gene>
<dbReference type="EMBL" id="ASRX01000019">
    <property type="protein sequence ID" value="EYF05991.1"/>
    <property type="molecule type" value="Genomic_DNA"/>
</dbReference>